<accession>A0A5B7FXY1</accession>
<dbReference type="Proteomes" id="UP000324222">
    <property type="component" value="Unassembled WGS sequence"/>
</dbReference>
<evidence type="ECO:0000313" key="2">
    <source>
        <dbReference type="Proteomes" id="UP000324222"/>
    </source>
</evidence>
<reference evidence="1 2" key="1">
    <citation type="submission" date="2019-05" db="EMBL/GenBank/DDBJ databases">
        <title>Another draft genome of Portunus trituberculatus and its Hox gene families provides insights of decapod evolution.</title>
        <authorList>
            <person name="Jeong J.-H."/>
            <person name="Song I."/>
            <person name="Kim S."/>
            <person name="Choi T."/>
            <person name="Kim D."/>
            <person name="Ryu S."/>
            <person name="Kim W."/>
        </authorList>
    </citation>
    <scope>NUCLEOTIDE SEQUENCE [LARGE SCALE GENOMIC DNA]</scope>
    <source>
        <tissue evidence="1">Muscle</tissue>
    </source>
</reference>
<sequence length="133" mass="15397">MKKREVDDEINTDGQSAFGHKLNTWWVDRGLQCARMVVGRDYYCWGCYFSYFWNDSRAAQCCTQKLTDTVLFLSGPGEPAGEFCVEEVSVSHSPTHLLSDPHLQCRETRLVVHKCWLLYKTLSTEDQLLWIAK</sequence>
<keyword evidence="2" id="KW-1185">Reference proteome</keyword>
<gene>
    <name evidence="1" type="ORF">E2C01_043668</name>
</gene>
<protein>
    <submittedName>
        <fullName evidence="1">Uncharacterized protein</fullName>
    </submittedName>
</protein>
<comment type="caution">
    <text evidence="1">The sequence shown here is derived from an EMBL/GenBank/DDBJ whole genome shotgun (WGS) entry which is preliminary data.</text>
</comment>
<name>A0A5B7FXY1_PORTR</name>
<organism evidence="1 2">
    <name type="scientific">Portunus trituberculatus</name>
    <name type="common">Swimming crab</name>
    <name type="synonym">Neptunus trituberculatus</name>
    <dbReference type="NCBI Taxonomy" id="210409"/>
    <lineage>
        <taxon>Eukaryota</taxon>
        <taxon>Metazoa</taxon>
        <taxon>Ecdysozoa</taxon>
        <taxon>Arthropoda</taxon>
        <taxon>Crustacea</taxon>
        <taxon>Multicrustacea</taxon>
        <taxon>Malacostraca</taxon>
        <taxon>Eumalacostraca</taxon>
        <taxon>Eucarida</taxon>
        <taxon>Decapoda</taxon>
        <taxon>Pleocyemata</taxon>
        <taxon>Brachyura</taxon>
        <taxon>Eubrachyura</taxon>
        <taxon>Portunoidea</taxon>
        <taxon>Portunidae</taxon>
        <taxon>Portuninae</taxon>
        <taxon>Portunus</taxon>
    </lineage>
</organism>
<proteinExistence type="predicted"/>
<dbReference type="AlphaFoldDB" id="A0A5B7FXY1"/>
<dbReference type="EMBL" id="VSRR010009134">
    <property type="protein sequence ID" value="MPC49853.1"/>
    <property type="molecule type" value="Genomic_DNA"/>
</dbReference>
<evidence type="ECO:0000313" key="1">
    <source>
        <dbReference type="EMBL" id="MPC49853.1"/>
    </source>
</evidence>